<dbReference type="InterPro" id="IPR001119">
    <property type="entry name" value="SLH_dom"/>
</dbReference>
<dbReference type="InterPro" id="IPR029052">
    <property type="entry name" value="Metallo-depent_PP-like"/>
</dbReference>
<dbReference type="Gene3D" id="3.60.21.10">
    <property type="match status" value="1"/>
</dbReference>
<dbReference type="GO" id="GO:0009166">
    <property type="term" value="P:nucleotide catabolic process"/>
    <property type="evidence" value="ECO:0007669"/>
    <property type="project" value="InterPro"/>
</dbReference>
<gene>
    <name evidence="4" type="ORF">C8E99_2965</name>
</gene>
<evidence type="ECO:0000256" key="1">
    <source>
        <dbReference type="SAM" id="MobiDB-lite"/>
    </source>
</evidence>
<sequence length="909" mass="95618">MLAGVLTAGLVAAPAVALPASATTEPPAPASTGAGASVSTDEAVKAAAEPAAEGTEKISILSFNDFHGALSEEYAGTLFSHTVEGYRTAFETANGEGSTLLTSAGDLIGASASVSNVQADEPTLEIMNQLGLAVSAAGNHEFDKGLDDLTGRVADIADFNFLAANFVDPETKEPVITDHEIFEVDGVDVAVIGAVPNNLYATTTGSGLQGNEVIDLVEAVNGVAEEIEAAGTADVIVATYHDGASGNGDLATEVENSAVFDSIVNGTDESVDVIFNGHTHQTYNYETTAGETERPVVQAGQSGNLLATVELTIDSETKEVVDYSSDLVERTPTPMTGAGDDATFDPTAMDALVADSTETVQAIYETEQAAVAEFDELKNTVIGEMDSSITTDYQTRIEESGAWRAGGTRRQESTLGNWAANALKDRISLSNPEVDLGVTNSGGLRAELLHDRLTDGGKFPNKAADMVGKVSLGEILDLAPFGNTLTYFDIPGSSLKQVLEENWQEGNKTLHLGWSEELTWTYDESRPQDDKVTGIWISGEPVSMDEMYTIGTLSFLADDSWVGTENSAPDGYEGFAIGQENKVDLGIMDNQAFQEYVQAETAAAGDIRPDFAKKAVEVKGATGTAAPGAQLSLTLENLEMDSDGAGDATSVSVAFQPAEGEAVEVGTVDVAADGESADLSTLQAPETTGVGELVMTVAYDDAYESTTEVRSALTIGTDVPKDFTDNQPGSVYYAPVRWMQAADVTTGYTDGTYRKAAEITRGESVAFLQRYLAPDYTTDPAEAVFPDVPAGAPHFTPIAWAADDSDGANGAGPVSEGYADGTFRPGQDVTRAEFVTFLYRAADPEGFTAPEVSVFPDVPSSGSYYEAISWAAAEGLVNGYHGGEYRPYDPISRGEVAKVMHQYDLTDID</sequence>
<feature type="domain" description="SLH" evidence="3">
    <location>
        <begin position="853"/>
        <end position="909"/>
    </location>
</feature>
<evidence type="ECO:0000313" key="5">
    <source>
        <dbReference type="Proteomes" id="UP000256727"/>
    </source>
</evidence>
<dbReference type="AlphaFoldDB" id="A0A3D9LJ72"/>
<dbReference type="GO" id="GO:0008768">
    <property type="term" value="F:UDP-sugar diphosphatase activity"/>
    <property type="evidence" value="ECO:0007669"/>
    <property type="project" value="TreeGrafter"/>
</dbReference>
<dbReference type="InterPro" id="IPR008334">
    <property type="entry name" value="5'-Nucleotdase_C"/>
</dbReference>
<keyword evidence="5" id="KW-1185">Reference proteome</keyword>
<feature type="signal peptide" evidence="2">
    <location>
        <begin position="1"/>
        <end position="17"/>
    </location>
</feature>
<comment type="caution">
    <text evidence="4">The sequence shown here is derived from an EMBL/GenBank/DDBJ whole genome shotgun (WGS) entry which is preliminary data.</text>
</comment>
<proteinExistence type="predicted"/>
<dbReference type="PANTHER" id="PTHR11575:SF24">
    <property type="entry name" value="5'-NUCLEOTIDASE"/>
    <property type="match status" value="1"/>
</dbReference>
<dbReference type="GO" id="GO:0008253">
    <property type="term" value="F:5'-nucleotidase activity"/>
    <property type="evidence" value="ECO:0007669"/>
    <property type="project" value="TreeGrafter"/>
</dbReference>
<organism evidence="4 5">
    <name type="scientific">Citricoccus muralis</name>
    <dbReference type="NCBI Taxonomy" id="169134"/>
    <lineage>
        <taxon>Bacteria</taxon>
        <taxon>Bacillati</taxon>
        <taxon>Actinomycetota</taxon>
        <taxon>Actinomycetes</taxon>
        <taxon>Micrococcales</taxon>
        <taxon>Micrococcaceae</taxon>
        <taxon>Citricoccus</taxon>
    </lineage>
</organism>
<dbReference type="Proteomes" id="UP000256727">
    <property type="component" value="Unassembled WGS sequence"/>
</dbReference>
<name>A0A3D9LJ72_9MICC</name>
<dbReference type="PANTHER" id="PTHR11575">
    <property type="entry name" value="5'-NUCLEOTIDASE-RELATED"/>
    <property type="match status" value="1"/>
</dbReference>
<dbReference type="Pfam" id="PF00395">
    <property type="entry name" value="SLH"/>
    <property type="match status" value="2"/>
</dbReference>
<dbReference type="Gene3D" id="3.90.780.10">
    <property type="entry name" value="5'-Nucleotidase, C-terminal domain"/>
    <property type="match status" value="1"/>
</dbReference>
<feature type="domain" description="SLH" evidence="3">
    <location>
        <begin position="719"/>
        <end position="780"/>
    </location>
</feature>
<dbReference type="PRINTS" id="PR01607">
    <property type="entry name" value="APYRASEFAMLY"/>
</dbReference>
<evidence type="ECO:0000256" key="2">
    <source>
        <dbReference type="SAM" id="SignalP"/>
    </source>
</evidence>
<feature type="domain" description="SLH" evidence="3">
    <location>
        <begin position="781"/>
        <end position="852"/>
    </location>
</feature>
<dbReference type="SUPFAM" id="SSF55816">
    <property type="entry name" value="5'-nucleotidase (syn. UDP-sugar hydrolase), C-terminal domain"/>
    <property type="match status" value="1"/>
</dbReference>
<dbReference type="SUPFAM" id="SSF56300">
    <property type="entry name" value="Metallo-dependent phosphatases"/>
    <property type="match status" value="1"/>
</dbReference>
<evidence type="ECO:0000259" key="3">
    <source>
        <dbReference type="PROSITE" id="PS51272"/>
    </source>
</evidence>
<dbReference type="OrthoDB" id="1016457at2"/>
<keyword evidence="2" id="KW-0732">Signal</keyword>
<dbReference type="InterPro" id="IPR036907">
    <property type="entry name" value="5'-Nucleotdase_C_sf"/>
</dbReference>
<accession>A0A3D9LJ72</accession>
<protein>
    <submittedName>
        <fullName evidence="4">5'-nucleotidase</fullName>
    </submittedName>
</protein>
<dbReference type="InterPro" id="IPR006179">
    <property type="entry name" value="5_nucleotidase/apyrase"/>
</dbReference>
<feature type="chain" id="PRO_5039406415" evidence="2">
    <location>
        <begin position="18"/>
        <end position="909"/>
    </location>
</feature>
<feature type="region of interest" description="Disordered" evidence="1">
    <location>
        <begin position="20"/>
        <end position="50"/>
    </location>
</feature>
<dbReference type="GO" id="GO:0030288">
    <property type="term" value="C:outer membrane-bounded periplasmic space"/>
    <property type="evidence" value="ECO:0007669"/>
    <property type="project" value="TreeGrafter"/>
</dbReference>
<dbReference type="Pfam" id="PF02872">
    <property type="entry name" value="5_nucleotid_C"/>
    <property type="match status" value="1"/>
</dbReference>
<reference evidence="4 5" key="1">
    <citation type="submission" date="2018-07" db="EMBL/GenBank/DDBJ databases">
        <title>Sequencing the genomes of 1000 actinobacteria strains.</title>
        <authorList>
            <person name="Klenk H.-P."/>
        </authorList>
    </citation>
    <scope>NUCLEOTIDE SEQUENCE [LARGE SCALE GENOMIC DNA]</scope>
    <source>
        <strain evidence="4 5">DSM 14442</strain>
    </source>
</reference>
<dbReference type="EMBL" id="QREH01000001">
    <property type="protein sequence ID" value="REE05103.1"/>
    <property type="molecule type" value="Genomic_DNA"/>
</dbReference>
<evidence type="ECO:0000313" key="4">
    <source>
        <dbReference type="EMBL" id="REE05103.1"/>
    </source>
</evidence>
<dbReference type="PROSITE" id="PS51272">
    <property type="entry name" value="SLH"/>
    <property type="match status" value="3"/>
</dbReference>